<comment type="caution">
    <text evidence="3">The sequence shown here is derived from an EMBL/GenBank/DDBJ whole genome shotgun (WGS) entry which is preliminary data.</text>
</comment>
<dbReference type="SUPFAM" id="SSF51695">
    <property type="entry name" value="PLC-like phosphodiesterases"/>
    <property type="match status" value="1"/>
</dbReference>
<dbReference type="InterPro" id="IPR030395">
    <property type="entry name" value="GP_PDE_dom"/>
</dbReference>
<feature type="chain" id="PRO_5038925882" evidence="1">
    <location>
        <begin position="26"/>
        <end position="286"/>
    </location>
</feature>
<dbReference type="RefSeq" id="WP_111148757.1">
    <property type="nucleotide sequence ID" value="NZ_QKRB01000055.1"/>
</dbReference>
<gene>
    <name evidence="3" type="ORF">DNH61_20890</name>
</gene>
<dbReference type="EMBL" id="QKRB01000055">
    <property type="protein sequence ID" value="PZD93948.1"/>
    <property type="molecule type" value="Genomic_DNA"/>
</dbReference>
<dbReference type="InterPro" id="IPR017946">
    <property type="entry name" value="PLC-like_Pdiesterase_TIM-brl"/>
</dbReference>
<dbReference type="Pfam" id="PF03009">
    <property type="entry name" value="GDPD"/>
    <property type="match status" value="1"/>
</dbReference>
<organism evidence="3 4">
    <name type="scientific">Paenibacillus sambharensis</name>
    <dbReference type="NCBI Taxonomy" id="1803190"/>
    <lineage>
        <taxon>Bacteria</taxon>
        <taxon>Bacillati</taxon>
        <taxon>Bacillota</taxon>
        <taxon>Bacilli</taxon>
        <taxon>Bacillales</taxon>
        <taxon>Paenibacillaceae</taxon>
        <taxon>Paenibacillus</taxon>
    </lineage>
</organism>
<reference evidence="3 4" key="1">
    <citation type="submission" date="2018-06" db="EMBL/GenBank/DDBJ databases">
        <title>Paenibacillus imtechensis sp. nov.</title>
        <authorList>
            <person name="Pinnaka A.K."/>
            <person name="Singh H."/>
            <person name="Kaur M."/>
        </authorList>
    </citation>
    <scope>NUCLEOTIDE SEQUENCE [LARGE SCALE GENOMIC DNA]</scope>
    <source>
        <strain evidence="3 4">SMB1</strain>
    </source>
</reference>
<dbReference type="Gene3D" id="3.20.20.190">
    <property type="entry name" value="Phosphatidylinositol (PI) phosphodiesterase"/>
    <property type="match status" value="1"/>
</dbReference>
<protein>
    <submittedName>
        <fullName evidence="3">Glycerophosphodiester phosphodiesterase</fullName>
    </submittedName>
</protein>
<dbReference type="PANTHER" id="PTHR46211">
    <property type="entry name" value="GLYCEROPHOSPHORYL DIESTER PHOSPHODIESTERASE"/>
    <property type="match status" value="1"/>
</dbReference>
<accession>A0A2W1L1X3</accession>
<sequence length="286" mass="31127">MRFSIIRSVSVVLIASILFSIPAHPEAATAGAQTVSGSDKPLVVAHRGASLHAPENTMAAFHKAVEMGAHVIELDVRLTKDGIPVVIHDAKVNRTTSGKGKVAGLTFKQLRELDAGLYFHPSFAGERIPSLAEVLDTFSPVTRLLIELKDPKQYPGIEKAVAGMLKERSLDNSASSGIVVQSFDRSSLQKLKELLPQLSIGILVTGAGKLRTRELKKIAQYADYINPSRKGLSTWTIRLIQANGMKVYVWDIRSERQAAAMIKAGADGIMTKNPEFLHSLKNRLAK</sequence>
<name>A0A2W1L1X3_9BACL</name>
<evidence type="ECO:0000313" key="4">
    <source>
        <dbReference type="Proteomes" id="UP000249522"/>
    </source>
</evidence>
<evidence type="ECO:0000256" key="1">
    <source>
        <dbReference type="SAM" id="SignalP"/>
    </source>
</evidence>
<dbReference type="OrthoDB" id="384721at2"/>
<evidence type="ECO:0000313" key="3">
    <source>
        <dbReference type="EMBL" id="PZD93948.1"/>
    </source>
</evidence>
<dbReference type="PROSITE" id="PS50007">
    <property type="entry name" value="PIPLC_X_DOMAIN"/>
    <property type="match status" value="1"/>
</dbReference>
<evidence type="ECO:0000259" key="2">
    <source>
        <dbReference type="PROSITE" id="PS51704"/>
    </source>
</evidence>
<dbReference type="GO" id="GO:0006629">
    <property type="term" value="P:lipid metabolic process"/>
    <property type="evidence" value="ECO:0007669"/>
    <property type="project" value="InterPro"/>
</dbReference>
<feature type="signal peptide" evidence="1">
    <location>
        <begin position="1"/>
        <end position="25"/>
    </location>
</feature>
<dbReference type="PROSITE" id="PS51704">
    <property type="entry name" value="GP_PDE"/>
    <property type="match status" value="1"/>
</dbReference>
<proteinExistence type="predicted"/>
<dbReference type="Proteomes" id="UP000249522">
    <property type="component" value="Unassembled WGS sequence"/>
</dbReference>
<dbReference type="PANTHER" id="PTHR46211:SF1">
    <property type="entry name" value="GLYCEROPHOSPHODIESTER PHOSPHODIESTERASE, CYTOPLASMIC"/>
    <property type="match status" value="1"/>
</dbReference>
<feature type="domain" description="GP-PDE" evidence="2">
    <location>
        <begin position="41"/>
        <end position="281"/>
    </location>
</feature>
<dbReference type="GO" id="GO:0008081">
    <property type="term" value="F:phosphoric diester hydrolase activity"/>
    <property type="evidence" value="ECO:0007669"/>
    <property type="project" value="InterPro"/>
</dbReference>
<dbReference type="AlphaFoldDB" id="A0A2W1L1X3"/>
<keyword evidence="4" id="KW-1185">Reference proteome</keyword>
<keyword evidence="1" id="KW-0732">Signal</keyword>